<name>A0ABS5TQN0_9ACTN</name>
<accession>A0ABS5TQN0</accession>
<proteinExistence type="predicted"/>
<dbReference type="EMBL" id="JAHBAY010000013">
    <property type="protein sequence ID" value="MBT0772586.1"/>
    <property type="molecule type" value="Genomic_DNA"/>
</dbReference>
<evidence type="ECO:0008006" key="3">
    <source>
        <dbReference type="Google" id="ProtNLM"/>
    </source>
</evidence>
<comment type="caution">
    <text evidence="1">The sequence shown here is derived from an EMBL/GenBank/DDBJ whole genome shotgun (WGS) entry which is preliminary data.</text>
</comment>
<reference evidence="1 2" key="1">
    <citation type="submission" date="2021-05" db="EMBL/GenBank/DDBJ databases">
        <title>Kineosporia and Streptomyces sp. nov. two new marine actinobacteria isolated from Coral.</title>
        <authorList>
            <person name="Buangrab K."/>
            <person name="Sutthacheep M."/>
            <person name="Yeemin T."/>
            <person name="Harunari E."/>
            <person name="Igarashi Y."/>
            <person name="Kanchanasin P."/>
            <person name="Tanasupawat S."/>
            <person name="Phongsopitanun W."/>
        </authorList>
    </citation>
    <scope>NUCLEOTIDE SEQUENCE [LARGE SCALE GENOMIC DNA]</scope>
    <source>
        <strain evidence="1 2">J2-2</strain>
    </source>
</reference>
<evidence type="ECO:0000313" key="2">
    <source>
        <dbReference type="Proteomes" id="UP001197247"/>
    </source>
</evidence>
<dbReference type="Proteomes" id="UP001197247">
    <property type="component" value="Unassembled WGS sequence"/>
</dbReference>
<organism evidence="1 2">
    <name type="scientific">Kineosporia corallincola</name>
    <dbReference type="NCBI Taxonomy" id="2835133"/>
    <lineage>
        <taxon>Bacteria</taxon>
        <taxon>Bacillati</taxon>
        <taxon>Actinomycetota</taxon>
        <taxon>Actinomycetes</taxon>
        <taxon>Kineosporiales</taxon>
        <taxon>Kineosporiaceae</taxon>
        <taxon>Kineosporia</taxon>
    </lineage>
</organism>
<dbReference type="RefSeq" id="WP_214159131.1">
    <property type="nucleotide sequence ID" value="NZ_JAHBAY010000013.1"/>
</dbReference>
<sequence>MPHMVPIWVAVLLISDQVAQKIISKHGITPDEVRHAIQCKPRLRGRHEQDPPRGPRYYLKVEIRGRRCLAVLYPSPKDRETFALGSVYEVEG</sequence>
<keyword evidence="2" id="KW-1185">Reference proteome</keyword>
<protein>
    <recommendedName>
        <fullName evidence="3">Cytotoxic translational repressor of toxin-antitoxin stability system</fullName>
    </recommendedName>
</protein>
<gene>
    <name evidence="1" type="ORF">KIH74_26825</name>
</gene>
<evidence type="ECO:0000313" key="1">
    <source>
        <dbReference type="EMBL" id="MBT0772586.1"/>
    </source>
</evidence>